<keyword evidence="8" id="KW-1185">Reference proteome</keyword>
<dbReference type="InterPro" id="IPR001841">
    <property type="entry name" value="Znf_RING"/>
</dbReference>
<gene>
    <name evidence="7" type="ORF">PCOR1329_LOCUS62757</name>
</gene>
<keyword evidence="4" id="KW-1133">Transmembrane helix</keyword>
<keyword evidence="1" id="KW-0479">Metal-binding</keyword>
<evidence type="ECO:0000313" key="7">
    <source>
        <dbReference type="EMBL" id="CAK0879289.1"/>
    </source>
</evidence>
<feature type="transmembrane region" description="Helical" evidence="4">
    <location>
        <begin position="53"/>
        <end position="77"/>
    </location>
</feature>
<accession>A0ABN9W1Z0</accession>
<feature type="transmembrane region" description="Helical" evidence="4">
    <location>
        <begin position="89"/>
        <end position="108"/>
    </location>
</feature>
<reference evidence="7" key="1">
    <citation type="submission" date="2023-10" db="EMBL/GenBank/DDBJ databases">
        <authorList>
            <person name="Chen Y."/>
            <person name="Shah S."/>
            <person name="Dougan E. K."/>
            <person name="Thang M."/>
            <person name="Chan C."/>
        </authorList>
    </citation>
    <scope>NUCLEOTIDE SEQUENCE [LARGE SCALE GENOMIC DNA]</scope>
</reference>
<dbReference type="PANTHER" id="PTHR45931:SF3">
    <property type="entry name" value="RING ZINC FINGER-CONTAINING PROTEIN"/>
    <property type="match status" value="1"/>
</dbReference>
<dbReference type="SUPFAM" id="SSF57850">
    <property type="entry name" value="RING/U-box"/>
    <property type="match status" value="1"/>
</dbReference>
<dbReference type="CDD" id="cd02947">
    <property type="entry name" value="TRX_family"/>
    <property type="match status" value="1"/>
</dbReference>
<keyword evidence="4" id="KW-0472">Membrane</keyword>
<dbReference type="EMBL" id="CAUYUJ010017937">
    <property type="protein sequence ID" value="CAK0879289.1"/>
    <property type="molecule type" value="Genomic_DNA"/>
</dbReference>
<dbReference type="Gene3D" id="3.40.30.10">
    <property type="entry name" value="Glutaredoxin"/>
    <property type="match status" value="1"/>
</dbReference>
<feature type="domain" description="Thioredoxin" evidence="5">
    <location>
        <begin position="527"/>
        <end position="608"/>
    </location>
</feature>
<dbReference type="PANTHER" id="PTHR45931">
    <property type="entry name" value="SI:CH211-59O9.10"/>
    <property type="match status" value="1"/>
</dbReference>
<protein>
    <recommendedName>
        <fullName evidence="9">Thioredoxin domain-containing protein</fullName>
    </recommendedName>
</protein>
<comment type="caution">
    <text evidence="7">The sequence shown here is derived from an EMBL/GenBank/DDBJ whole genome shotgun (WGS) entry which is preliminary data.</text>
</comment>
<dbReference type="Proteomes" id="UP001189429">
    <property type="component" value="Unassembled WGS sequence"/>
</dbReference>
<feature type="domain" description="RING-type" evidence="6">
    <location>
        <begin position="234"/>
        <end position="258"/>
    </location>
</feature>
<keyword evidence="3" id="KW-0862">Zinc</keyword>
<organism evidence="7 8">
    <name type="scientific">Prorocentrum cordatum</name>
    <dbReference type="NCBI Taxonomy" id="2364126"/>
    <lineage>
        <taxon>Eukaryota</taxon>
        <taxon>Sar</taxon>
        <taxon>Alveolata</taxon>
        <taxon>Dinophyceae</taxon>
        <taxon>Prorocentrales</taxon>
        <taxon>Prorocentraceae</taxon>
        <taxon>Prorocentrum</taxon>
    </lineage>
</organism>
<dbReference type="Pfam" id="PF17123">
    <property type="entry name" value="zf-RING_11"/>
    <property type="match status" value="1"/>
</dbReference>
<keyword evidence="4" id="KW-0812">Transmembrane</keyword>
<dbReference type="InterPro" id="IPR013766">
    <property type="entry name" value="Thioredoxin_domain"/>
</dbReference>
<evidence type="ECO:0000259" key="5">
    <source>
        <dbReference type="Pfam" id="PF00085"/>
    </source>
</evidence>
<evidence type="ECO:0000313" key="8">
    <source>
        <dbReference type="Proteomes" id="UP001189429"/>
    </source>
</evidence>
<evidence type="ECO:0008006" key="9">
    <source>
        <dbReference type="Google" id="ProtNLM"/>
    </source>
</evidence>
<proteinExistence type="predicted"/>
<dbReference type="Pfam" id="PF00085">
    <property type="entry name" value="Thioredoxin"/>
    <property type="match status" value="1"/>
</dbReference>
<name>A0ABN9W1Z0_9DINO</name>
<evidence type="ECO:0000259" key="6">
    <source>
        <dbReference type="Pfam" id="PF17123"/>
    </source>
</evidence>
<keyword evidence="2" id="KW-0863">Zinc-finger</keyword>
<dbReference type="InterPro" id="IPR013083">
    <property type="entry name" value="Znf_RING/FYVE/PHD"/>
</dbReference>
<sequence>MAEVQGIRASLQALQARIGSYFDGADNMQQENGDPLLDVVQQYPEEAAWFIKVVMFFGSVSGVLISIPCSVFLFMYWTPCEQCNRPLRIWVLIHCVLQMMQAPVRLVFFMRLRQIQQRNGDIQECVRQLTQSSAWRMSKAVSIVTYGWFILGVVWLLNSTTCKPCPGLYRLTLAVISTAVARLAMTLIIFYHSFPAQQGERPFPKPRGATQDVIDTMPTVKYCPHSHGCSETSCAVCLADFEEGDEMRQLPCKHHFHRRRSESCDAGPLMSLVPDVRLYTPHLGCLVPFKAASSAHGERERARQSRVRPKQALAAAVALPCALCAAARAAEGPALAGARWRIGRAAGARGPTVLRGPQCRLLEHSEPSWGNLTNAAKTNVACFYLSFTNALFSPFKKEAHGPIDDLIPLANSPQHPRKPFHPIGVANDVPACNAGGVGFLVPHDKRELQLSPEQRPQASELCDTAYDQLSITTVLQGARCNDCWKIKTAIVQLFEGVINSNFFVDWLGGAAGLALPVASIDVLQAALSEGKPVVADFMAPRCASCRRMDKVLDAFDDYFAGRVRVLRVNVLQHPHFMDRLDFRRVPAVFLFESGAGGLVDSFVGAEAKDPRA</sequence>
<evidence type="ECO:0000256" key="1">
    <source>
        <dbReference type="ARBA" id="ARBA00022723"/>
    </source>
</evidence>
<dbReference type="InterPro" id="IPR036249">
    <property type="entry name" value="Thioredoxin-like_sf"/>
</dbReference>
<evidence type="ECO:0000256" key="2">
    <source>
        <dbReference type="ARBA" id="ARBA00022771"/>
    </source>
</evidence>
<feature type="transmembrane region" description="Helical" evidence="4">
    <location>
        <begin position="140"/>
        <end position="157"/>
    </location>
</feature>
<evidence type="ECO:0000256" key="3">
    <source>
        <dbReference type="ARBA" id="ARBA00022833"/>
    </source>
</evidence>
<dbReference type="Gene3D" id="3.30.40.10">
    <property type="entry name" value="Zinc/RING finger domain, C3HC4 (zinc finger)"/>
    <property type="match status" value="1"/>
</dbReference>
<feature type="transmembrane region" description="Helical" evidence="4">
    <location>
        <begin position="169"/>
        <end position="191"/>
    </location>
</feature>
<dbReference type="SUPFAM" id="SSF52833">
    <property type="entry name" value="Thioredoxin-like"/>
    <property type="match status" value="1"/>
</dbReference>
<dbReference type="InterPro" id="IPR051834">
    <property type="entry name" value="RING_finger_E3_ligase"/>
</dbReference>
<evidence type="ECO:0000256" key="4">
    <source>
        <dbReference type="SAM" id="Phobius"/>
    </source>
</evidence>